<evidence type="ECO:0000256" key="1">
    <source>
        <dbReference type="ARBA" id="ARBA00022598"/>
    </source>
</evidence>
<feature type="binding site" evidence="5">
    <location>
        <position position="186"/>
    </location>
    <ligand>
        <name>biotin</name>
        <dbReference type="ChEBI" id="CHEBI:57586"/>
    </ligand>
</feature>
<dbReference type="InterPro" id="IPR003142">
    <property type="entry name" value="BPL_C"/>
</dbReference>
<feature type="binding site" evidence="5">
    <location>
        <begin position="93"/>
        <end position="95"/>
    </location>
    <ligand>
        <name>biotin</name>
        <dbReference type="ChEBI" id="CHEBI:57586"/>
    </ligand>
</feature>
<evidence type="ECO:0000256" key="3">
    <source>
        <dbReference type="ARBA" id="ARBA00022840"/>
    </source>
</evidence>
<dbReference type="CDD" id="cd00090">
    <property type="entry name" value="HTH_ARSR"/>
    <property type="match status" value="1"/>
</dbReference>
<evidence type="ECO:0000256" key="4">
    <source>
        <dbReference type="ARBA" id="ARBA00023267"/>
    </source>
</evidence>
<name>A0ABS8CZR4_9FIRM</name>
<dbReference type="InterPro" id="IPR036390">
    <property type="entry name" value="WH_DNA-bd_sf"/>
</dbReference>
<keyword evidence="5" id="KW-0805">Transcription regulation</keyword>
<evidence type="ECO:0000256" key="2">
    <source>
        <dbReference type="ARBA" id="ARBA00022741"/>
    </source>
</evidence>
<comment type="similarity">
    <text evidence="5">Belongs to the biotin--protein ligase family.</text>
</comment>
<dbReference type="InterPro" id="IPR004143">
    <property type="entry name" value="BPL_LPL_catalytic"/>
</dbReference>
<dbReference type="Pfam" id="PF02237">
    <property type="entry name" value="BPL_C"/>
    <property type="match status" value="1"/>
</dbReference>
<accession>A0ABS8CZR4</accession>
<dbReference type="NCBIfam" id="TIGR00121">
    <property type="entry name" value="birA_ligase"/>
    <property type="match status" value="1"/>
</dbReference>
<keyword evidence="8" id="KW-1185">Reference proteome</keyword>
<dbReference type="GO" id="GO:0004077">
    <property type="term" value="F:biotin--[biotin carboxyl-carrier protein] ligase activity"/>
    <property type="evidence" value="ECO:0007669"/>
    <property type="project" value="UniProtKB-EC"/>
</dbReference>
<dbReference type="RefSeq" id="WP_007285399.1">
    <property type="nucleotide sequence ID" value="NZ_BAABXU010000001.1"/>
</dbReference>
<dbReference type="GeneID" id="89563572"/>
<organism evidence="7 8">
    <name type="scientific">Intestinibacter bartlettii</name>
    <dbReference type="NCBI Taxonomy" id="261299"/>
    <lineage>
        <taxon>Bacteria</taxon>
        <taxon>Bacillati</taxon>
        <taxon>Bacillota</taxon>
        <taxon>Clostridia</taxon>
        <taxon>Peptostreptococcales</taxon>
        <taxon>Peptostreptococcaceae</taxon>
        <taxon>Intestinibacter</taxon>
    </lineage>
</organism>
<dbReference type="SUPFAM" id="SSF46785">
    <property type="entry name" value="Winged helix' DNA-binding domain"/>
    <property type="match status" value="1"/>
</dbReference>
<protein>
    <recommendedName>
        <fullName evidence="5">Bifunctional ligase/repressor BirA</fullName>
    </recommendedName>
    <alternativeName>
        <fullName evidence="5">Biotin--[acetyl-CoA-carboxylase] ligase</fullName>
        <ecNumber evidence="5">6.3.4.15</ecNumber>
    </alternativeName>
    <alternativeName>
        <fullName evidence="5">Biotin--protein ligase</fullName>
    </alternativeName>
    <alternativeName>
        <fullName evidence="5">Biotin-[acetyl-CoA carboxylase] synthetase</fullName>
    </alternativeName>
</protein>
<keyword evidence="1 5" id="KW-0436">Ligase</keyword>
<feature type="binding site" evidence="5">
    <location>
        <position position="116"/>
    </location>
    <ligand>
        <name>biotin</name>
        <dbReference type="ChEBI" id="CHEBI:57586"/>
    </ligand>
</feature>
<sequence>MFVREKVIKAILDSGENFMSGEQLSKKLGISRTAVWKHINALREEGYNIESVNKKGYRLAEKPDDILSSENIAYNLPTEFIGKKVIHLDTVGSTNDYAKEIGNKVSGGTLIISEQQTKGKGRLGRVWKSKSGDGIWMSLIIKPKIEPYKAPFLTLVAGASVVKALSNLGVEASIKWPNDIIVHNKKICGILTELSAEMERVNYVVIGIGINIKTIDFPDEIKEKATSLYKEGYKLSRVDIVRQFCIEFEKLYKGYILDGNKQDTLELCRKYSAIIGKQVYVIKNNKRELVKCIDINENGNLIVKEKNGEIQEIMSGEVSIRGVKGYV</sequence>
<dbReference type="InterPro" id="IPR004408">
    <property type="entry name" value="Biotin_CoA_COase_ligase"/>
</dbReference>
<gene>
    <name evidence="5" type="primary">birA</name>
    <name evidence="7" type="ORF">LIP50_12280</name>
</gene>
<dbReference type="PANTHER" id="PTHR12835">
    <property type="entry name" value="BIOTIN PROTEIN LIGASE"/>
    <property type="match status" value="1"/>
</dbReference>
<comment type="caution">
    <text evidence="5">Lacks conserved residue(s) required for the propagation of feature annotation.</text>
</comment>
<dbReference type="Proteomes" id="UP001299409">
    <property type="component" value="Unassembled WGS sequence"/>
</dbReference>
<dbReference type="SUPFAM" id="SSF55681">
    <property type="entry name" value="Class II aaRS and biotin synthetases"/>
    <property type="match status" value="1"/>
</dbReference>
<dbReference type="Gene3D" id="1.10.10.10">
    <property type="entry name" value="Winged helix-like DNA-binding domain superfamily/Winged helix DNA-binding domain"/>
    <property type="match status" value="1"/>
</dbReference>
<evidence type="ECO:0000313" key="7">
    <source>
        <dbReference type="EMBL" id="MCB5446975.1"/>
    </source>
</evidence>
<dbReference type="InterPro" id="IPR036388">
    <property type="entry name" value="WH-like_DNA-bd_sf"/>
</dbReference>
<dbReference type="InterPro" id="IPR011991">
    <property type="entry name" value="ArsR-like_HTH"/>
</dbReference>
<reference evidence="7 8" key="1">
    <citation type="submission" date="2021-10" db="EMBL/GenBank/DDBJ databases">
        <title>Collection of gut derived symbiotic bacterial strains cultured from healthy donors.</title>
        <authorList>
            <person name="Lin H."/>
            <person name="Littmann E."/>
            <person name="Claire K."/>
            <person name="Pamer E."/>
        </authorList>
    </citation>
    <scope>NUCLEOTIDE SEQUENCE [LARGE SCALE GENOMIC DNA]</scope>
    <source>
        <strain evidence="7 8">MSK.17.68</strain>
    </source>
</reference>
<dbReference type="Pfam" id="PF08279">
    <property type="entry name" value="HTH_11"/>
    <property type="match status" value="1"/>
</dbReference>
<dbReference type="InterPro" id="IPR045864">
    <property type="entry name" value="aa-tRNA-synth_II/BPL/LPL"/>
</dbReference>
<feature type="DNA-binding region" description="H-T-H motif" evidence="5">
    <location>
        <begin position="21"/>
        <end position="40"/>
    </location>
</feature>
<dbReference type="CDD" id="cd16442">
    <property type="entry name" value="BPL"/>
    <property type="match status" value="1"/>
</dbReference>
<dbReference type="InterPro" id="IPR008988">
    <property type="entry name" value="Transcriptional_repressor_C"/>
</dbReference>
<keyword evidence="2 5" id="KW-0547">Nucleotide-binding</keyword>
<dbReference type="EMBL" id="JAJBMB010000014">
    <property type="protein sequence ID" value="MCB5446975.1"/>
    <property type="molecule type" value="Genomic_DNA"/>
</dbReference>
<evidence type="ECO:0000259" key="6">
    <source>
        <dbReference type="PROSITE" id="PS51733"/>
    </source>
</evidence>
<keyword evidence="3 5" id="KW-0067">ATP-binding</keyword>
<keyword evidence="5" id="KW-0238">DNA-binding</keyword>
<dbReference type="HAMAP" id="MF_00978">
    <property type="entry name" value="Bifunct_BirA"/>
    <property type="match status" value="1"/>
</dbReference>
<keyword evidence="4 5" id="KW-0092">Biotin</keyword>
<dbReference type="Gene3D" id="2.30.30.100">
    <property type="match status" value="1"/>
</dbReference>
<evidence type="ECO:0000256" key="5">
    <source>
        <dbReference type="HAMAP-Rule" id="MF_00978"/>
    </source>
</evidence>
<comment type="caution">
    <text evidence="7">The sequence shown here is derived from an EMBL/GenBank/DDBJ whole genome shotgun (WGS) entry which is preliminary data.</text>
</comment>
<dbReference type="PROSITE" id="PS51733">
    <property type="entry name" value="BPL_LPL_CATALYTIC"/>
    <property type="match status" value="1"/>
</dbReference>
<feature type="domain" description="BPL/LPL catalytic" evidence="6">
    <location>
        <begin position="60"/>
        <end position="256"/>
    </location>
</feature>
<keyword evidence="5" id="KW-0804">Transcription</keyword>
<dbReference type="InterPro" id="IPR013196">
    <property type="entry name" value="HTH_11"/>
</dbReference>
<proteinExistence type="inferred from homology"/>
<dbReference type="Gene3D" id="3.30.930.10">
    <property type="entry name" value="Bira Bifunctional Protein, Domain 2"/>
    <property type="match status" value="1"/>
</dbReference>
<evidence type="ECO:0000313" key="8">
    <source>
        <dbReference type="Proteomes" id="UP001299409"/>
    </source>
</evidence>
<dbReference type="SUPFAM" id="SSF50037">
    <property type="entry name" value="C-terminal domain of transcriptional repressors"/>
    <property type="match status" value="1"/>
</dbReference>
<comment type="function">
    <text evidence="5">Acts both as a biotin--[acetyl-CoA-carboxylase] ligase and a repressor.</text>
</comment>
<dbReference type="PANTHER" id="PTHR12835:SF5">
    <property type="entry name" value="BIOTIN--PROTEIN LIGASE"/>
    <property type="match status" value="1"/>
</dbReference>
<dbReference type="EC" id="6.3.4.15" evidence="5"/>
<dbReference type="Pfam" id="PF03099">
    <property type="entry name" value="BPL_LplA_LipB"/>
    <property type="match status" value="1"/>
</dbReference>
<comment type="catalytic activity">
    <reaction evidence="5">
        <text>biotin + L-lysyl-[protein] + ATP = N(6)-biotinyl-L-lysyl-[protein] + AMP + diphosphate + H(+)</text>
        <dbReference type="Rhea" id="RHEA:11756"/>
        <dbReference type="Rhea" id="RHEA-COMP:9752"/>
        <dbReference type="Rhea" id="RHEA-COMP:10505"/>
        <dbReference type="ChEBI" id="CHEBI:15378"/>
        <dbReference type="ChEBI" id="CHEBI:29969"/>
        <dbReference type="ChEBI" id="CHEBI:30616"/>
        <dbReference type="ChEBI" id="CHEBI:33019"/>
        <dbReference type="ChEBI" id="CHEBI:57586"/>
        <dbReference type="ChEBI" id="CHEBI:83144"/>
        <dbReference type="ChEBI" id="CHEBI:456215"/>
        <dbReference type="EC" id="6.3.4.15"/>
    </reaction>
</comment>
<keyword evidence="5" id="KW-0678">Repressor</keyword>
<dbReference type="InterPro" id="IPR030855">
    <property type="entry name" value="Bifunct_BirA"/>
</dbReference>